<feature type="domain" description="PIPK" evidence="2">
    <location>
        <begin position="96"/>
        <end position="329"/>
    </location>
</feature>
<dbReference type="Pfam" id="PF01504">
    <property type="entry name" value="PIP5K"/>
    <property type="match status" value="1"/>
</dbReference>
<sequence length="541" mass="60067">MPRRETIIARSIVYAILRANEDGRTYGTLSLLKRVLRLFSIYWLTFRIVRNDLFKSLRGLWEIKEEDYKSTFRSGPLVPMGDMGYSGSTFFRTSDNHVRANPSTLLVRITDFLESAHKNIGLLLGLAPSHHIVMENILYGHDQQLQSGRKAKWESWDLKPTSYFYPERDIAGGALTSQSTKSKLVDTFEGKIRLSSAQLAEFKAQLQKDTQLLANSNAVDYSLFLVRISADEAPEPESQPALEPGQAGSEPIPPAQPPFSPPGPPTWRTGITSGDGKEVYRAAILDFFWAKHTVHAKAMTGLINAYRIIDDAGPMSITAESKDYRERLYPAWNYLQMNLTQALRPDAFSAADSTYQCPVPRNILATPRRISSTASIGHPAGTAFSFARRTTSAPLRRVFQGRPSTTAPSVGGPRPVPHKQLNELYATPRDPVGSIAPFVGLYRRAPPTPVPGTRCIRFRLRIHFGCRSPAPLGAPTRSAPEHIHRADIRRRVRTLQHVMRHPNVLVLAGDVQRHDAAGIADVGVGATPTSRQLPARCQPRA</sequence>
<organism evidence="3 4">
    <name type="scientific">Monosporascus ibericus</name>
    <dbReference type="NCBI Taxonomy" id="155417"/>
    <lineage>
        <taxon>Eukaryota</taxon>
        <taxon>Fungi</taxon>
        <taxon>Dikarya</taxon>
        <taxon>Ascomycota</taxon>
        <taxon>Pezizomycotina</taxon>
        <taxon>Sordariomycetes</taxon>
        <taxon>Xylariomycetidae</taxon>
        <taxon>Xylariales</taxon>
        <taxon>Xylariales incertae sedis</taxon>
        <taxon>Monosporascus</taxon>
    </lineage>
</organism>
<dbReference type="PANTHER" id="PTHR23086:SF126">
    <property type="entry name" value="PIPK DOMAIN-CONTAINING PROTEIN"/>
    <property type="match status" value="1"/>
</dbReference>
<gene>
    <name evidence="3" type="ORF">DL764_000946</name>
</gene>
<dbReference type="InterPro" id="IPR023610">
    <property type="entry name" value="PInositol-4/5-P-5/4-kinase"/>
</dbReference>
<accession>A0A4Q4TV06</accession>
<evidence type="ECO:0000256" key="1">
    <source>
        <dbReference type="SAM" id="MobiDB-lite"/>
    </source>
</evidence>
<proteinExistence type="predicted"/>
<dbReference type="Proteomes" id="UP000293360">
    <property type="component" value="Unassembled WGS sequence"/>
</dbReference>
<reference evidence="3 4" key="1">
    <citation type="submission" date="2018-06" db="EMBL/GenBank/DDBJ databases">
        <title>Complete Genomes of Monosporascus.</title>
        <authorList>
            <person name="Robinson A.J."/>
            <person name="Natvig D.O."/>
        </authorList>
    </citation>
    <scope>NUCLEOTIDE SEQUENCE [LARGE SCALE GENOMIC DNA]</scope>
    <source>
        <strain evidence="3 4">CBS 110550</strain>
    </source>
</reference>
<dbReference type="GO" id="GO:0016308">
    <property type="term" value="F:1-phosphatidylinositol-4-phosphate 5-kinase activity"/>
    <property type="evidence" value="ECO:0007669"/>
    <property type="project" value="TreeGrafter"/>
</dbReference>
<dbReference type="Gene3D" id="3.30.810.10">
    <property type="entry name" value="2-Layer Sandwich"/>
    <property type="match status" value="1"/>
</dbReference>
<dbReference type="STRING" id="155417.A0A4Q4TV06"/>
<evidence type="ECO:0000313" key="3">
    <source>
        <dbReference type="EMBL" id="RYP10017.1"/>
    </source>
</evidence>
<dbReference type="AlphaFoldDB" id="A0A4Q4TV06"/>
<name>A0A4Q4TV06_9PEZI</name>
<keyword evidence="4" id="KW-1185">Reference proteome</keyword>
<dbReference type="InterPro" id="IPR002498">
    <property type="entry name" value="PInositol-4-P-4/5-kinase_core"/>
</dbReference>
<protein>
    <recommendedName>
        <fullName evidence="2">PIPK domain-containing protein</fullName>
    </recommendedName>
</protein>
<dbReference type="GO" id="GO:0046854">
    <property type="term" value="P:phosphatidylinositol phosphate biosynthetic process"/>
    <property type="evidence" value="ECO:0007669"/>
    <property type="project" value="TreeGrafter"/>
</dbReference>
<feature type="region of interest" description="Disordered" evidence="1">
    <location>
        <begin position="234"/>
        <end position="272"/>
    </location>
</feature>
<evidence type="ECO:0000313" key="4">
    <source>
        <dbReference type="Proteomes" id="UP000293360"/>
    </source>
</evidence>
<dbReference type="SUPFAM" id="SSF56104">
    <property type="entry name" value="SAICAR synthase-like"/>
    <property type="match status" value="1"/>
</dbReference>
<evidence type="ECO:0000259" key="2">
    <source>
        <dbReference type="Pfam" id="PF01504"/>
    </source>
</evidence>
<dbReference type="InterPro" id="IPR027483">
    <property type="entry name" value="PInositol-4-P-4/5-kinase_C_sf"/>
</dbReference>
<comment type="caution">
    <text evidence="3">The sequence shown here is derived from an EMBL/GenBank/DDBJ whole genome shotgun (WGS) entry which is preliminary data.</text>
</comment>
<dbReference type="PANTHER" id="PTHR23086">
    <property type="entry name" value="PHOSPHATIDYLINOSITOL-4-PHOSPHATE 5-KINASE"/>
    <property type="match status" value="1"/>
</dbReference>
<dbReference type="EMBL" id="QJNU01000025">
    <property type="protein sequence ID" value="RYP10017.1"/>
    <property type="molecule type" value="Genomic_DNA"/>
</dbReference>
<dbReference type="Gene3D" id="3.30.800.10">
    <property type="entry name" value="Phosphatidylinositol Phosphate Kinase II Beta"/>
    <property type="match status" value="1"/>
</dbReference>
<dbReference type="InterPro" id="IPR027484">
    <property type="entry name" value="PInositol-4-P-5-kinase_N"/>
</dbReference>
<feature type="compositionally biased region" description="Pro residues" evidence="1">
    <location>
        <begin position="251"/>
        <end position="265"/>
    </location>
</feature>
<dbReference type="OrthoDB" id="70770at2759"/>
<dbReference type="GO" id="GO:0005886">
    <property type="term" value="C:plasma membrane"/>
    <property type="evidence" value="ECO:0007669"/>
    <property type="project" value="TreeGrafter"/>
</dbReference>